<keyword evidence="9" id="KW-1185">Reference proteome</keyword>
<dbReference type="PANTHER" id="PTHR47828:SF1">
    <property type="entry name" value="ARCHAEAL HISTONE A"/>
    <property type="match status" value="1"/>
</dbReference>
<comment type="subcellular location">
    <subcellularLocation>
        <location evidence="1">Chromosome</location>
    </subcellularLocation>
    <subcellularLocation>
        <location evidence="2">Cytoplasm</location>
    </subcellularLocation>
</comment>
<dbReference type="PANTHER" id="PTHR47828">
    <property type="entry name" value="ARCHAEAL HISTONE A"/>
    <property type="match status" value="1"/>
</dbReference>
<evidence type="ECO:0000256" key="4">
    <source>
        <dbReference type="ARBA" id="ARBA00022454"/>
    </source>
</evidence>
<evidence type="ECO:0000259" key="7">
    <source>
        <dbReference type="Pfam" id="PF00808"/>
    </source>
</evidence>
<comment type="caution">
    <text evidence="8">The sequence shown here is derived from an EMBL/GenBank/DDBJ whole genome shotgun (WGS) entry which is preliminary data.</text>
</comment>
<keyword evidence="5" id="KW-0963">Cytoplasm</keyword>
<dbReference type="GO" id="GO:0005694">
    <property type="term" value="C:chromosome"/>
    <property type="evidence" value="ECO:0007669"/>
    <property type="project" value="UniProtKB-SubCell"/>
</dbReference>
<dbReference type="InterPro" id="IPR003958">
    <property type="entry name" value="CBFA_NFYB_domain"/>
</dbReference>
<dbReference type="AlphaFoldDB" id="A0A830GU53"/>
<dbReference type="Pfam" id="PF00808">
    <property type="entry name" value="CBFD_NFYB_HMF"/>
    <property type="match status" value="1"/>
</dbReference>
<feature type="domain" description="Transcription factor CBF/NF-Y/archaeal histone" evidence="7">
    <location>
        <begin position="29"/>
        <end position="91"/>
    </location>
</feature>
<comment type="similarity">
    <text evidence="3">Belongs to the archaeal histone HMF family.</text>
</comment>
<dbReference type="EMBL" id="BMNL01000002">
    <property type="protein sequence ID" value="GGP20673.1"/>
    <property type="molecule type" value="Genomic_DNA"/>
</dbReference>
<accession>A0A830GU53</accession>
<name>A0A830GU53_9CREN</name>
<evidence type="ECO:0000256" key="1">
    <source>
        <dbReference type="ARBA" id="ARBA00004286"/>
    </source>
</evidence>
<keyword evidence="4" id="KW-0158">Chromosome</keyword>
<dbReference type="GO" id="GO:0003677">
    <property type="term" value="F:DNA binding"/>
    <property type="evidence" value="ECO:0007669"/>
    <property type="project" value="UniProtKB-KW"/>
</dbReference>
<dbReference type="Proteomes" id="UP000610960">
    <property type="component" value="Unassembled WGS sequence"/>
</dbReference>
<dbReference type="Gene3D" id="1.10.20.10">
    <property type="entry name" value="Histone, subunit A"/>
    <property type="match status" value="1"/>
</dbReference>
<reference evidence="8" key="1">
    <citation type="journal article" date="2014" name="Int. J. Syst. Evol. Microbiol.">
        <title>Complete genome sequence of Corynebacterium casei LMG S-19264T (=DSM 44701T), isolated from a smear-ripened cheese.</title>
        <authorList>
            <consortium name="US DOE Joint Genome Institute (JGI-PGF)"/>
            <person name="Walter F."/>
            <person name="Albersmeier A."/>
            <person name="Kalinowski J."/>
            <person name="Ruckert C."/>
        </authorList>
    </citation>
    <scope>NUCLEOTIDE SEQUENCE</scope>
    <source>
        <strain evidence="8">JCM 10088</strain>
    </source>
</reference>
<reference evidence="8" key="2">
    <citation type="submission" date="2020-09" db="EMBL/GenBank/DDBJ databases">
        <authorList>
            <person name="Sun Q."/>
            <person name="Ohkuma M."/>
        </authorList>
    </citation>
    <scope>NUCLEOTIDE SEQUENCE</scope>
    <source>
        <strain evidence="8">JCM 10088</strain>
    </source>
</reference>
<protein>
    <recommendedName>
        <fullName evidence="7">Transcription factor CBF/NF-Y/archaeal histone domain-containing protein</fullName>
    </recommendedName>
</protein>
<dbReference type="CDD" id="cd22909">
    <property type="entry name" value="HFD_archaea_histone-like"/>
    <property type="match status" value="1"/>
</dbReference>
<dbReference type="InterPro" id="IPR009072">
    <property type="entry name" value="Histone-fold"/>
</dbReference>
<evidence type="ECO:0000256" key="3">
    <source>
        <dbReference type="ARBA" id="ARBA00008264"/>
    </source>
</evidence>
<dbReference type="RefSeq" id="WP_229657680.1">
    <property type="nucleotide sequence ID" value="NZ_BMNL01000002.1"/>
</dbReference>
<evidence type="ECO:0000256" key="5">
    <source>
        <dbReference type="ARBA" id="ARBA00022490"/>
    </source>
</evidence>
<dbReference type="SUPFAM" id="SSF47113">
    <property type="entry name" value="Histone-fold"/>
    <property type="match status" value="1"/>
</dbReference>
<dbReference type="NCBIfam" id="NF043032">
    <property type="entry name" value="archaea_histone"/>
    <property type="match status" value="1"/>
</dbReference>
<dbReference type="InterPro" id="IPR050004">
    <property type="entry name" value="HmfB-like"/>
</dbReference>
<evidence type="ECO:0000313" key="8">
    <source>
        <dbReference type="EMBL" id="GGP20673.1"/>
    </source>
</evidence>
<evidence type="ECO:0000256" key="2">
    <source>
        <dbReference type="ARBA" id="ARBA00004496"/>
    </source>
</evidence>
<dbReference type="InterPro" id="IPR050947">
    <property type="entry name" value="Archaeal_histone_HMF"/>
</dbReference>
<keyword evidence="6" id="KW-0238">DNA-binding</keyword>
<gene>
    <name evidence="8" type="ORF">GCM10007981_09700</name>
</gene>
<proteinExistence type="inferred from homology"/>
<evidence type="ECO:0000256" key="6">
    <source>
        <dbReference type="ARBA" id="ARBA00023125"/>
    </source>
</evidence>
<dbReference type="GO" id="GO:0005737">
    <property type="term" value="C:cytoplasm"/>
    <property type="evidence" value="ECO:0007669"/>
    <property type="project" value="UniProtKB-SubCell"/>
</dbReference>
<evidence type="ECO:0000313" key="9">
    <source>
        <dbReference type="Proteomes" id="UP000610960"/>
    </source>
</evidence>
<organism evidence="8 9">
    <name type="scientific">Thermocladium modestius</name>
    <dbReference type="NCBI Taxonomy" id="62609"/>
    <lineage>
        <taxon>Archaea</taxon>
        <taxon>Thermoproteota</taxon>
        <taxon>Thermoprotei</taxon>
        <taxon>Thermoproteales</taxon>
        <taxon>Thermoproteaceae</taxon>
        <taxon>Thermocladium</taxon>
    </lineage>
</organism>
<sequence length="101" mass="11444">MFLDLGRNYFVELKNRFKALSWSSLVMPEIPLAPVDRIFKKAGAERVGEDAVQALRDILESIAYDLANRSIEMSKHANRKTITAEDVRAVVRIIRCVPLSV</sequence>
<dbReference type="GO" id="GO:0046982">
    <property type="term" value="F:protein heterodimerization activity"/>
    <property type="evidence" value="ECO:0007669"/>
    <property type="project" value="InterPro"/>
</dbReference>